<dbReference type="PANTHER" id="PTHR10417:SF4">
    <property type="entry name" value="SAND DOMAIN-CONTAINING PROTEIN-RELATED"/>
    <property type="match status" value="1"/>
</dbReference>
<dbReference type="InterPro" id="IPR000770">
    <property type="entry name" value="SAND_dom"/>
</dbReference>
<evidence type="ECO:0000313" key="8">
    <source>
        <dbReference type="EMBL" id="VDD95648.1"/>
    </source>
</evidence>
<evidence type="ECO:0000313" key="10">
    <source>
        <dbReference type="WBParaSite" id="EVEC_0001107401-mRNA-1"/>
    </source>
</evidence>
<keyword evidence="3" id="KW-0805">Transcription regulation</keyword>
<evidence type="ECO:0000259" key="7">
    <source>
        <dbReference type="PROSITE" id="PS50864"/>
    </source>
</evidence>
<dbReference type="OrthoDB" id="5792412at2759"/>
<proteinExistence type="predicted"/>
<keyword evidence="1" id="KW-0479">Metal-binding</keyword>
<keyword evidence="5" id="KW-0804">Transcription</keyword>
<accession>A0A0N4VJQ3</accession>
<organism evidence="10">
    <name type="scientific">Enterobius vermicularis</name>
    <name type="common">Human pinworm</name>
    <dbReference type="NCBI Taxonomy" id="51028"/>
    <lineage>
        <taxon>Eukaryota</taxon>
        <taxon>Metazoa</taxon>
        <taxon>Ecdysozoa</taxon>
        <taxon>Nematoda</taxon>
        <taxon>Chromadorea</taxon>
        <taxon>Rhabditida</taxon>
        <taxon>Spirurina</taxon>
        <taxon>Oxyuridomorpha</taxon>
        <taxon>Oxyuroidea</taxon>
        <taxon>Oxyuridae</taxon>
        <taxon>Enterobius</taxon>
    </lineage>
</organism>
<reference evidence="10" key="1">
    <citation type="submission" date="2017-02" db="UniProtKB">
        <authorList>
            <consortium name="WormBaseParasite"/>
        </authorList>
    </citation>
    <scope>IDENTIFICATION</scope>
</reference>
<evidence type="ECO:0000256" key="1">
    <source>
        <dbReference type="ARBA" id="ARBA00022723"/>
    </source>
</evidence>
<keyword evidence="9" id="KW-1185">Reference proteome</keyword>
<dbReference type="Proteomes" id="UP000274131">
    <property type="component" value="Unassembled WGS sequence"/>
</dbReference>
<evidence type="ECO:0000256" key="4">
    <source>
        <dbReference type="ARBA" id="ARBA00023125"/>
    </source>
</evidence>
<dbReference type="Gene3D" id="3.10.390.10">
    <property type="entry name" value="SAND domain-like"/>
    <property type="match status" value="1"/>
</dbReference>
<keyword evidence="6" id="KW-0539">Nucleus</keyword>
<evidence type="ECO:0000256" key="6">
    <source>
        <dbReference type="ARBA" id="ARBA00023242"/>
    </source>
</evidence>
<evidence type="ECO:0000256" key="3">
    <source>
        <dbReference type="ARBA" id="ARBA00023015"/>
    </source>
</evidence>
<dbReference type="WBParaSite" id="EVEC_0001107401-mRNA-1">
    <property type="protein sequence ID" value="EVEC_0001107401-mRNA-1"/>
    <property type="gene ID" value="EVEC_0001107401"/>
</dbReference>
<dbReference type="Pfam" id="PF25892">
    <property type="entry name" value="Spe-44"/>
    <property type="match status" value="1"/>
</dbReference>
<dbReference type="InterPro" id="IPR059099">
    <property type="entry name" value="GMEB1/2/Spe-44_dom"/>
</dbReference>
<evidence type="ECO:0000313" key="9">
    <source>
        <dbReference type="Proteomes" id="UP000274131"/>
    </source>
</evidence>
<dbReference type="PROSITE" id="PS50864">
    <property type="entry name" value="SAND"/>
    <property type="match status" value="1"/>
</dbReference>
<dbReference type="GO" id="GO:0046872">
    <property type="term" value="F:metal ion binding"/>
    <property type="evidence" value="ECO:0007669"/>
    <property type="project" value="UniProtKB-KW"/>
</dbReference>
<evidence type="ECO:0000256" key="5">
    <source>
        <dbReference type="ARBA" id="ARBA00023163"/>
    </source>
</evidence>
<reference evidence="8 9" key="2">
    <citation type="submission" date="2018-10" db="EMBL/GenBank/DDBJ databases">
        <authorList>
            <consortium name="Pathogen Informatics"/>
        </authorList>
    </citation>
    <scope>NUCLEOTIDE SEQUENCE [LARGE SCALE GENOMIC DNA]</scope>
</reference>
<evidence type="ECO:0000256" key="2">
    <source>
        <dbReference type="ARBA" id="ARBA00022833"/>
    </source>
</evidence>
<dbReference type="InterPro" id="IPR010919">
    <property type="entry name" value="SAND-like_dom_sf"/>
</dbReference>
<feature type="domain" description="SAND" evidence="7">
    <location>
        <begin position="1"/>
        <end position="74"/>
    </location>
</feature>
<keyword evidence="4" id="KW-0238">DNA-binding</keyword>
<name>A0A0N4VJQ3_ENTVE</name>
<protein>
    <submittedName>
        <fullName evidence="10">SAND domain-containing protein</fullName>
    </submittedName>
</protein>
<dbReference type="SMART" id="SM00258">
    <property type="entry name" value="SAND"/>
    <property type="match status" value="1"/>
</dbReference>
<dbReference type="PANTHER" id="PTHR10417">
    <property type="entry name" value="GLUCOCORTICOID MODULATORY ELEMENT-BINDING PROTEIN"/>
    <property type="match status" value="1"/>
</dbReference>
<gene>
    <name evidence="8" type="ORF">EVEC_LOCUS10399</name>
</gene>
<dbReference type="AlphaFoldDB" id="A0A0N4VJQ3"/>
<dbReference type="STRING" id="51028.A0A0N4VJQ3"/>
<keyword evidence="2" id="KW-0862">Zinc</keyword>
<sequence length="331" mass="36962">MFIKVKCGQLVARLHMDKFVCPGIHQQCIELNGELISPKEFTVRANKDKQKDWKGSIRIGKSNMRALMEMKTLDFYNHDAYCSAKCQSRNYITSKSFAADLAMNQEAYHGASTSNGFDVRDTVNCSPTVVSTALQQLVAQTVSSPSALASLSLMAKDPMILSSFLNANMRSTEKQIKVEDNSDQGCISTTSVSKAMQNNPVKFWSLMNELGILDDILEMISSSVEQTRRLINVNPSQRDLGFTIAERLTKIARALDLEDTIGNRIQAEKLQCAIETNFLTELQRKTEESRRKFEEARQKAARFDELLADAVAPAKRKRTATAEERSAATSV</sequence>
<dbReference type="Pfam" id="PF01342">
    <property type="entry name" value="SAND"/>
    <property type="match status" value="1"/>
</dbReference>
<dbReference type="GO" id="GO:0003677">
    <property type="term" value="F:DNA binding"/>
    <property type="evidence" value="ECO:0007669"/>
    <property type="project" value="UniProtKB-KW"/>
</dbReference>
<dbReference type="SUPFAM" id="SSF63763">
    <property type="entry name" value="SAND domain-like"/>
    <property type="match status" value="1"/>
</dbReference>
<dbReference type="EMBL" id="UXUI01010810">
    <property type="protein sequence ID" value="VDD95648.1"/>
    <property type="molecule type" value="Genomic_DNA"/>
</dbReference>